<dbReference type="Pfam" id="PF03929">
    <property type="entry name" value="PepSY_TM"/>
    <property type="match status" value="1"/>
</dbReference>
<proteinExistence type="predicted"/>
<keyword evidence="1" id="KW-0812">Transmembrane</keyword>
<dbReference type="Proteomes" id="UP001201549">
    <property type="component" value="Unassembled WGS sequence"/>
</dbReference>
<feature type="transmembrane region" description="Helical" evidence="1">
    <location>
        <begin position="12"/>
        <end position="36"/>
    </location>
</feature>
<reference evidence="3" key="2">
    <citation type="submission" date="2023-07" db="EMBL/GenBank/DDBJ databases">
        <title>Shewanella mangrovi sp. nov., an acetaldehyde- degrading bacterium isolated from mangrove sediment.</title>
        <authorList>
            <person name="Liu Y."/>
        </authorList>
    </citation>
    <scope>NUCLEOTIDE SEQUENCE [LARGE SCALE GENOMIC DNA]</scope>
    <source>
        <strain evidence="3">C32</strain>
    </source>
</reference>
<feature type="transmembrane region" description="Helical" evidence="1">
    <location>
        <begin position="411"/>
        <end position="436"/>
    </location>
</feature>
<reference evidence="2 3" key="1">
    <citation type="submission" date="2022-02" db="EMBL/GenBank/DDBJ databases">
        <authorList>
            <person name="Zhuang L."/>
        </authorList>
    </citation>
    <scope>NUCLEOTIDE SEQUENCE [LARGE SCALE GENOMIC DNA]</scope>
    <source>
        <strain evidence="2 3">C32</strain>
    </source>
</reference>
<gene>
    <name evidence="2" type="ORF">L9G74_09790</name>
</gene>
<sequence>MQWPSKKQWLAWHTFIGVLSGMMLFIICWSGTFATVSHELDWLTNPAWRSDASNVSHQQLVDAYRQVQTTMPQAKIMQLESASSAGYAISVIVKPPQAAPEYVLVDPQTMHINGSYSALTIARFFRDFHMALFNPLGIGKYLVCIFALLLLTSIVTGLMFYKRWWQKFWSLPSGNSARARWSSWHRWLGLWSLWFSLLIGVTGTWYLYEQTRFSLFDGLFSYTDSAAGAERPLPQLSAQKATITPDQLAQAIAITEQALPELTIHQISLDRGGYLFIAGQTSSLLVRHRANKVYIDPSTMQLAYRQTAADLSPYWRWSNMADPLHFGDFGGLYSKLIWVVFGLALSVMAFSGTWMYVKRLAAKASPSSIKSLRFAVYLSWLSLVAALVIAALHIIALAQGPDGWHWLPMPLGSALFLLAWSVTTLVGCIWGGYGLIKRVNNDFSLI</sequence>
<protein>
    <submittedName>
        <fullName evidence="2">PepSY domain-containing protein</fullName>
    </submittedName>
</protein>
<keyword evidence="3" id="KW-1185">Reference proteome</keyword>
<keyword evidence="1" id="KW-1133">Transmembrane helix</keyword>
<name>A0ABT2FK96_9GAMM</name>
<evidence type="ECO:0000313" key="2">
    <source>
        <dbReference type="EMBL" id="MCS4556732.1"/>
    </source>
</evidence>
<keyword evidence="1" id="KW-0472">Membrane</keyword>
<accession>A0ABT2FK96</accession>
<feature type="transmembrane region" description="Helical" evidence="1">
    <location>
        <begin position="336"/>
        <end position="357"/>
    </location>
</feature>
<dbReference type="PANTHER" id="PTHR34219">
    <property type="entry name" value="IRON-REGULATED INNER MEMBRANE PROTEIN-RELATED"/>
    <property type="match status" value="1"/>
</dbReference>
<dbReference type="PANTHER" id="PTHR34219:SF8">
    <property type="entry name" value="PEPSY DOMAIN-CONTAINING PROTEIN"/>
    <property type="match status" value="1"/>
</dbReference>
<comment type="caution">
    <text evidence="2">The sequence shown here is derived from an EMBL/GenBank/DDBJ whole genome shotgun (WGS) entry which is preliminary data.</text>
</comment>
<feature type="transmembrane region" description="Helical" evidence="1">
    <location>
        <begin position="377"/>
        <end position="399"/>
    </location>
</feature>
<feature type="transmembrane region" description="Helical" evidence="1">
    <location>
        <begin position="138"/>
        <end position="161"/>
    </location>
</feature>
<dbReference type="RefSeq" id="WP_238896124.1">
    <property type="nucleotide sequence ID" value="NZ_JAKOGG010000005.1"/>
</dbReference>
<evidence type="ECO:0000313" key="3">
    <source>
        <dbReference type="Proteomes" id="UP001201549"/>
    </source>
</evidence>
<feature type="transmembrane region" description="Helical" evidence="1">
    <location>
        <begin position="188"/>
        <end position="208"/>
    </location>
</feature>
<dbReference type="EMBL" id="JAKOGG010000005">
    <property type="protein sequence ID" value="MCS4556732.1"/>
    <property type="molecule type" value="Genomic_DNA"/>
</dbReference>
<organism evidence="2 3">
    <name type="scientific">Shewanella electrica</name>
    <dbReference type="NCBI Taxonomy" id="515560"/>
    <lineage>
        <taxon>Bacteria</taxon>
        <taxon>Pseudomonadati</taxon>
        <taxon>Pseudomonadota</taxon>
        <taxon>Gammaproteobacteria</taxon>
        <taxon>Alteromonadales</taxon>
        <taxon>Shewanellaceae</taxon>
        <taxon>Shewanella</taxon>
    </lineage>
</organism>
<evidence type="ECO:0000256" key="1">
    <source>
        <dbReference type="SAM" id="Phobius"/>
    </source>
</evidence>
<dbReference type="InterPro" id="IPR005625">
    <property type="entry name" value="PepSY-ass_TM"/>
</dbReference>